<evidence type="ECO:0000313" key="2">
    <source>
        <dbReference type="Proteomes" id="UP001597302"/>
    </source>
</evidence>
<evidence type="ECO:0000313" key="1">
    <source>
        <dbReference type="EMBL" id="MFD1483497.1"/>
    </source>
</evidence>
<protein>
    <submittedName>
        <fullName evidence="1">Uncharacterized protein</fullName>
    </submittedName>
</protein>
<organism evidence="1 2">
    <name type="scientific">Paracoccus nototheniae</name>
    <dbReference type="NCBI Taxonomy" id="2489002"/>
    <lineage>
        <taxon>Bacteria</taxon>
        <taxon>Pseudomonadati</taxon>
        <taxon>Pseudomonadota</taxon>
        <taxon>Alphaproteobacteria</taxon>
        <taxon>Rhodobacterales</taxon>
        <taxon>Paracoccaceae</taxon>
        <taxon>Paracoccus</taxon>
    </lineage>
</organism>
<name>A0ABW4E0J5_9RHOB</name>
<keyword evidence="2" id="KW-1185">Reference proteome</keyword>
<comment type="caution">
    <text evidence="1">The sequence shown here is derived from an EMBL/GenBank/DDBJ whole genome shotgun (WGS) entry which is preliminary data.</text>
</comment>
<reference evidence="2" key="1">
    <citation type="journal article" date="2019" name="Int. J. Syst. Evol. Microbiol.">
        <title>The Global Catalogue of Microorganisms (GCM) 10K type strain sequencing project: providing services to taxonomists for standard genome sequencing and annotation.</title>
        <authorList>
            <consortium name="The Broad Institute Genomics Platform"/>
            <consortium name="The Broad Institute Genome Sequencing Center for Infectious Disease"/>
            <person name="Wu L."/>
            <person name="Ma J."/>
        </authorList>
    </citation>
    <scope>NUCLEOTIDE SEQUENCE [LARGE SCALE GENOMIC DNA]</scope>
    <source>
        <strain evidence="2">CCM 8875</strain>
    </source>
</reference>
<dbReference type="EMBL" id="JBHTOQ010000066">
    <property type="protein sequence ID" value="MFD1483497.1"/>
    <property type="molecule type" value="Genomic_DNA"/>
</dbReference>
<sequence>MEDILWEMILSARLMMPDDSSAERLVEGVLHQATFQAENDLLTGDVREHLNMLLNEEYRFRGNLYLQ</sequence>
<dbReference type="RefSeq" id="WP_131578293.1">
    <property type="nucleotide sequence ID" value="NZ_CBCSAJ010000101.1"/>
</dbReference>
<gene>
    <name evidence="1" type="ORF">ACFQ5P_19580</name>
</gene>
<accession>A0ABW4E0J5</accession>
<dbReference type="Proteomes" id="UP001597302">
    <property type="component" value="Unassembled WGS sequence"/>
</dbReference>
<proteinExistence type="predicted"/>